<dbReference type="PANTHER" id="PTHR39332">
    <property type="entry name" value="BLL4707 PROTEIN"/>
    <property type="match status" value="1"/>
</dbReference>
<dbReference type="AlphaFoldDB" id="A0A6S6YZS8"/>
<name>A0A6S6YZS8_9BURK</name>
<organism evidence="1 2">
    <name type="scientific">Achromobacter pestifer</name>
    <dbReference type="NCBI Taxonomy" id="1353889"/>
    <lineage>
        <taxon>Bacteria</taxon>
        <taxon>Pseudomonadati</taxon>
        <taxon>Pseudomonadota</taxon>
        <taxon>Betaproteobacteria</taxon>
        <taxon>Burkholderiales</taxon>
        <taxon>Alcaligenaceae</taxon>
        <taxon>Achromobacter</taxon>
    </lineage>
</organism>
<dbReference type="PANTHER" id="PTHR39332:SF7">
    <property type="entry name" value="SRPBCC FAMILY PROTEIN"/>
    <property type="match status" value="1"/>
</dbReference>
<proteinExistence type="predicted"/>
<dbReference type="CDD" id="cd07821">
    <property type="entry name" value="PYR_PYL_RCAR_like"/>
    <property type="match status" value="1"/>
</dbReference>
<dbReference type="Gene3D" id="3.30.530.20">
    <property type="match status" value="1"/>
</dbReference>
<dbReference type="Proteomes" id="UP000494108">
    <property type="component" value="Unassembled WGS sequence"/>
</dbReference>
<evidence type="ECO:0000313" key="1">
    <source>
        <dbReference type="EMBL" id="CAB3639716.1"/>
    </source>
</evidence>
<evidence type="ECO:0000313" key="2">
    <source>
        <dbReference type="Proteomes" id="UP000494108"/>
    </source>
</evidence>
<keyword evidence="2" id="KW-1185">Reference proteome</keyword>
<dbReference type="SUPFAM" id="SSF55961">
    <property type="entry name" value="Bet v1-like"/>
    <property type="match status" value="1"/>
</dbReference>
<dbReference type="InterPro" id="IPR019587">
    <property type="entry name" value="Polyketide_cyclase/dehydratase"/>
</dbReference>
<sequence length="148" mass="15926">MPHTVHISAVVHAPLEKVWPLFRDFDGLGGWHPGVAQSRLEAGGRHDAVGSVRHLTLKPSGFVREQLLMLDDPGTALRYSIIETDLPMRDYVAGVSLRPITESGHTLVEWWADFRVEGAPLSDVAQAVGQGVFAAGLAALDEALRGAA</sequence>
<gene>
    <name evidence="1" type="ORF">LMG3431_01987</name>
</gene>
<dbReference type="InterPro" id="IPR023393">
    <property type="entry name" value="START-like_dom_sf"/>
</dbReference>
<evidence type="ECO:0008006" key="3">
    <source>
        <dbReference type="Google" id="ProtNLM"/>
    </source>
</evidence>
<dbReference type="EMBL" id="CADIJX010000002">
    <property type="protein sequence ID" value="CAB3639716.1"/>
    <property type="molecule type" value="Genomic_DNA"/>
</dbReference>
<dbReference type="RefSeq" id="WP_175174298.1">
    <property type="nucleotide sequence ID" value="NZ_CADIJX010000002.1"/>
</dbReference>
<accession>A0A6S6YZS8</accession>
<reference evidence="1 2" key="1">
    <citation type="submission" date="2020-04" db="EMBL/GenBank/DDBJ databases">
        <authorList>
            <person name="De Canck E."/>
        </authorList>
    </citation>
    <scope>NUCLEOTIDE SEQUENCE [LARGE SCALE GENOMIC DNA]</scope>
    <source>
        <strain evidence="1 2">LMG 3431</strain>
    </source>
</reference>
<dbReference type="Pfam" id="PF10604">
    <property type="entry name" value="Polyketide_cyc2"/>
    <property type="match status" value="1"/>
</dbReference>
<protein>
    <recommendedName>
        <fullName evidence="3">SRPBCC family protein</fullName>
    </recommendedName>
</protein>